<keyword evidence="3" id="KW-1185">Reference proteome</keyword>
<dbReference type="PANTHER" id="PTHR34351:SF2">
    <property type="entry name" value="DUF58 DOMAIN-CONTAINING PROTEIN"/>
    <property type="match status" value="1"/>
</dbReference>
<organism evidence="2 3">
    <name type="scientific">Paraliobacillus quinghaiensis</name>
    <dbReference type="NCBI Taxonomy" id="470815"/>
    <lineage>
        <taxon>Bacteria</taxon>
        <taxon>Bacillati</taxon>
        <taxon>Bacillota</taxon>
        <taxon>Bacilli</taxon>
        <taxon>Bacillales</taxon>
        <taxon>Bacillaceae</taxon>
        <taxon>Paraliobacillus</taxon>
    </lineage>
</organism>
<dbReference type="EMBL" id="BMLG01000001">
    <property type="protein sequence ID" value="GGM19839.1"/>
    <property type="molecule type" value="Genomic_DNA"/>
</dbReference>
<protein>
    <recommendedName>
        <fullName evidence="1">DUF58 domain-containing protein</fullName>
    </recommendedName>
</protein>
<reference evidence="2" key="2">
    <citation type="submission" date="2020-09" db="EMBL/GenBank/DDBJ databases">
        <authorList>
            <person name="Sun Q."/>
            <person name="Zhou Y."/>
        </authorList>
    </citation>
    <scope>NUCLEOTIDE SEQUENCE</scope>
    <source>
        <strain evidence="2">CGMCC 1.6333</strain>
    </source>
</reference>
<evidence type="ECO:0000259" key="1">
    <source>
        <dbReference type="Pfam" id="PF01882"/>
    </source>
</evidence>
<reference evidence="2" key="1">
    <citation type="journal article" date="2014" name="Int. J. Syst. Evol. Microbiol.">
        <title>Complete genome sequence of Corynebacterium casei LMG S-19264T (=DSM 44701T), isolated from a smear-ripened cheese.</title>
        <authorList>
            <consortium name="US DOE Joint Genome Institute (JGI-PGF)"/>
            <person name="Walter F."/>
            <person name="Albersmeier A."/>
            <person name="Kalinowski J."/>
            <person name="Ruckert C."/>
        </authorList>
    </citation>
    <scope>NUCLEOTIDE SEQUENCE</scope>
    <source>
        <strain evidence="2">CGMCC 1.6333</strain>
    </source>
</reference>
<evidence type="ECO:0000313" key="2">
    <source>
        <dbReference type="EMBL" id="GGM19839.1"/>
    </source>
</evidence>
<accession>A0A917TF15</accession>
<comment type="caution">
    <text evidence="2">The sequence shown here is derived from an EMBL/GenBank/DDBJ whole genome shotgun (WGS) entry which is preliminary data.</text>
</comment>
<sequence>MNIAWFIIVTLLFIFVQSVVFRKWGLHGITYQRSFNKREVFAGQKVKMIDEIANKKALPLPWVRLESKINKNLLLKQLDDDVSDNLQFHRTLFSFLPYQKITRRHEVTCLKRGIYPLQSVSLSIGDLFGFGGQFKQFETSAVLTVYPNLLDLHELPLPAHSFLGEQSVKRWIMDDPFMKVGTRNYHTSDPIHSINWKASARTNQLQVNLHDYTADNRLMILLNVDQSDDVWLPIQNEDLLEQSITYAASTAHYAIKRGIETGFSANAILEKDKNLQIKPSVHVPIENGEAHFYELLEIMAQLTNKRSGNFHHLLEEIVDNQVNQTDFLIITSRVTVQMKQQIERLKRQGNAVDIMWMNSEEGEQEKGEKV</sequence>
<dbReference type="RefSeq" id="WP_117152842.1">
    <property type="nucleotide sequence ID" value="NZ_BMLG01000001.1"/>
</dbReference>
<dbReference type="Proteomes" id="UP000618460">
    <property type="component" value="Unassembled WGS sequence"/>
</dbReference>
<dbReference type="AlphaFoldDB" id="A0A917TF15"/>
<gene>
    <name evidence="2" type="ORF">GCM10011351_02130</name>
</gene>
<feature type="domain" description="DUF58" evidence="1">
    <location>
        <begin position="182"/>
        <end position="355"/>
    </location>
</feature>
<dbReference type="PANTHER" id="PTHR34351">
    <property type="entry name" value="SLR1927 PROTEIN-RELATED"/>
    <property type="match status" value="1"/>
</dbReference>
<dbReference type="Pfam" id="PF01882">
    <property type="entry name" value="DUF58"/>
    <property type="match status" value="1"/>
</dbReference>
<dbReference type="OrthoDB" id="9789943at2"/>
<evidence type="ECO:0000313" key="3">
    <source>
        <dbReference type="Proteomes" id="UP000618460"/>
    </source>
</evidence>
<proteinExistence type="predicted"/>
<dbReference type="InterPro" id="IPR002881">
    <property type="entry name" value="DUF58"/>
</dbReference>
<name>A0A917TF15_9BACI</name>